<evidence type="ECO:0000256" key="5">
    <source>
        <dbReference type="ARBA" id="ARBA00023004"/>
    </source>
</evidence>
<evidence type="ECO:0000256" key="4">
    <source>
        <dbReference type="ARBA" id="ARBA00022982"/>
    </source>
</evidence>
<feature type="domain" description="Cytochrome c" evidence="8">
    <location>
        <begin position="51"/>
        <end position="137"/>
    </location>
</feature>
<dbReference type="GO" id="GO:0009055">
    <property type="term" value="F:electron transfer activity"/>
    <property type="evidence" value="ECO:0007669"/>
    <property type="project" value="InterPro"/>
</dbReference>
<evidence type="ECO:0000256" key="3">
    <source>
        <dbReference type="ARBA" id="ARBA00022723"/>
    </source>
</evidence>
<dbReference type="SUPFAM" id="SSF46626">
    <property type="entry name" value="Cytochrome c"/>
    <property type="match status" value="1"/>
</dbReference>
<evidence type="ECO:0000313" key="10">
    <source>
        <dbReference type="Proteomes" id="UP000020492"/>
    </source>
</evidence>
<dbReference type="GO" id="GO:0046872">
    <property type="term" value="F:metal ion binding"/>
    <property type="evidence" value="ECO:0007669"/>
    <property type="project" value="UniProtKB-KW"/>
</dbReference>
<dbReference type="STRING" id="1476583.DEIPH_ctg008orf0140"/>
<dbReference type="eggNOG" id="COG2010">
    <property type="taxonomic scope" value="Bacteria"/>
</dbReference>
<comment type="caution">
    <text evidence="9">The sequence shown here is derived from an EMBL/GenBank/DDBJ whole genome shotgun (WGS) entry which is preliminary data.</text>
</comment>
<accession>A0A016QTT2</accession>
<dbReference type="PROSITE" id="PS51007">
    <property type="entry name" value="CYTC"/>
    <property type="match status" value="1"/>
</dbReference>
<keyword evidence="10" id="KW-1185">Reference proteome</keyword>
<dbReference type="EMBL" id="JHAC01000008">
    <property type="protein sequence ID" value="EYB69406.1"/>
    <property type="molecule type" value="Genomic_DNA"/>
</dbReference>
<dbReference type="RefSeq" id="WP_034353418.1">
    <property type="nucleotide sequence ID" value="NZ_JHAC01000008.1"/>
</dbReference>
<keyword evidence="2 6" id="KW-0349">Heme</keyword>
<evidence type="ECO:0000313" key="9">
    <source>
        <dbReference type="EMBL" id="EYB69406.1"/>
    </source>
</evidence>
<evidence type="ECO:0000256" key="7">
    <source>
        <dbReference type="SAM" id="Phobius"/>
    </source>
</evidence>
<dbReference type="PANTHER" id="PTHR37823">
    <property type="entry name" value="CYTOCHROME C-553-LIKE"/>
    <property type="match status" value="1"/>
</dbReference>
<evidence type="ECO:0000259" key="8">
    <source>
        <dbReference type="PROSITE" id="PS51007"/>
    </source>
</evidence>
<evidence type="ECO:0000256" key="2">
    <source>
        <dbReference type="ARBA" id="ARBA00022617"/>
    </source>
</evidence>
<evidence type="ECO:0000256" key="6">
    <source>
        <dbReference type="PROSITE-ProRule" id="PRU00433"/>
    </source>
</evidence>
<feature type="transmembrane region" description="Helical" evidence="7">
    <location>
        <begin position="12"/>
        <end position="30"/>
    </location>
</feature>
<dbReference type="Gene3D" id="1.10.760.10">
    <property type="entry name" value="Cytochrome c-like domain"/>
    <property type="match status" value="1"/>
</dbReference>
<sequence>MSSERAFTSREVAGILTFAALAAATAILSYRAGIGMSGGAGGAEMAAPVAAAPVNGQALYASNCAGCHGGQAQGGVGPALGVTKSWADAAFKEAVLHGKAEGRELAPVMPRFADTGLDGAPATDEQVTAIHAYLKGL</sequence>
<keyword evidence="3 6" id="KW-0479">Metal-binding</keyword>
<keyword evidence="7" id="KW-0472">Membrane</keyword>
<keyword evidence="7" id="KW-1133">Transmembrane helix</keyword>
<organism evidence="9 10">
    <name type="scientific">Deinococcus phoenicis</name>
    <dbReference type="NCBI Taxonomy" id="1476583"/>
    <lineage>
        <taxon>Bacteria</taxon>
        <taxon>Thermotogati</taxon>
        <taxon>Deinococcota</taxon>
        <taxon>Deinococci</taxon>
        <taxon>Deinococcales</taxon>
        <taxon>Deinococcaceae</taxon>
        <taxon>Deinococcus</taxon>
    </lineage>
</organism>
<dbReference type="Proteomes" id="UP000020492">
    <property type="component" value="Unassembled WGS sequence"/>
</dbReference>
<proteinExistence type="predicted"/>
<dbReference type="PATRIC" id="fig|1476583.3.peg.545"/>
<dbReference type="Pfam" id="PF13442">
    <property type="entry name" value="Cytochrome_CBB3"/>
    <property type="match status" value="1"/>
</dbReference>
<dbReference type="AlphaFoldDB" id="A0A016QTT2"/>
<keyword evidence="7" id="KW-0812">Transmembrane</keyword>
<gene>
    <name evidence="9" type="ORF">DEIPH_ctg008orf0140</name>
</gene>
<dbReference type="GO" id="GO:0020037">
    <property type="term" value="F:heme binding"/>
    <property type="evidence" value="ECO:0007669"/>
    <property type="project" value="InterPro"/>
</dbReference>
<dbReference type="PANTHER" id="PTHR37823:SF1">
    <property type="entry name" value="CYTOCHROME C-553-LIKE"/>
    <property type="match status" value="1"/>
</dbReference>
<reference evidence="9 10" key="1">
    <citation type="submission" date="2014-03" db="EMBL/GenBank/DDBJ databases">
        <title>Draft genome sequence of Deinococcus phoenicis 1P10ME.</title>
        <authorList>
            <person name="Stepanov V.G."/>
            <person name="Vaishampayan P."/>
            <person name="Venkateswaran K."/>
            <person name="Fox G.E."/>
        </authorList>
    </citation>
    <scope>NUCLEOTIDE SEQUENCE [LARGE SCALE GENOMIC DNA]</scope>
    <source>
        <strain evidence="9 10">1P10ME</strain>
    </source>
</reference>
<keyword evidence="4" id="KW-0249">Electron transport</keyword>
<dbReference type="InterPro" id="IPR036909">
    <property type="entry name" value="Cyt_c-like_dom_sf"/>
</dbReference>
<keyword evidence="1" id="KW-0813">Transport</keyword>
<dbReference type="InterPro" id="IPR009056">
    <property type="entry name" value="Cyt_c-like_dom"/>
</dbReference>
<evidence type="ECO:0000256" key="1">
    <source>
        <dbReference type="ARBA" id="ARBA00022448"/>
    </source>
</evidence>
<dbReference type="InterPro" id="IPR051811">
    <property type="entry name" value="Cytochrome_c550/c551-like"/>
</dbReference>
<protein>
    <submittedName>
        <fullName evidence="9">Cytochrome c, class I</fullName>
    </submittedName>
</protein>
<name>A0A016QTT2_9DEIO</name>
<dbReference type="OrthoDB" id="68492at2"/>
<keyword evidence="5 6" id="KW-0408">Iron</keyword>